<evidence type="ECO:0000313" key="8">
    <source>
        <dbReference type="EMBL" id="GAF82572.1"/>
    </source>
</evidence>
<name>X0T335_9ZZZZ</name>
<feature type="non-terminal residue" evidence="8">
    <location>
        <position position="363"/>
    </location>
</feature>
<sequence length="363" mass="39533">MVFDFLTLDDVETAGRTVFLRVDINSPLDPVSKRILDDSRIKACVDTLKDLVDARVVLGAHQSRPGKYDFTSLGLHARVLQMYLNSRVRFVDDTVGERARGAIEGLRPGEVLVLDNLRFVEEENRQGPPGEVAETGLVRTLSPFFDVAVNDAFAAAHRSQPSLVGFGEVMPMAAGRLMERELGAIGRVVEDPERPCVFVLGGVKVEDRIPVIRRVLRDGIADRVLVGGLVRDTFHLALGRDPGKLEALSGAERVLVEEAGGLLDVYGDMIGMPIDVALDVKGERVEIHVDSLTDETNIYDIGLNTLARFCDEIRRAGTVVAEGPMGMFERRLFNVGTKEVLRAMAECEGFTLVGGGHLGGLAS</sequence>
<dbReference type="GO" id="GO:0005524">
    <property type="term" value="F:ATP binding"/>
    <property type="evidence" value="ECO:0007669"/>
    <property type="project" value="UniProtKB-KW"/>
</dbReference>
<dbReference type="AlphaFoldDB" id="X0T335"/>
<dbReference type="EMBL" id="BARS01008699">
    <property type="protein sequence ID" value="GAF82572.1"/>
    <property type="molecule type" value="Genomic_DNA"/>
</dbReference>
<dbReference type="InterPro" id="IPR015824">
    <property type="entry name" value="Phosphoglycerate_kinase_N"/>
</dbReference>
<keyword evidence="4" id="KW-0808">Transferase</keyword>
<dbReference type="PROSITE" id="PS00111">
    <property type="entry name" value="PGLYCERATE_KINASE"/>
    <property type="match status" value="1"/>
</dbReference>
<dbReference type="FunFam" id="3.40.50.1260:FF:000006">
    <property type="entry name" value="Phosphoglycerate kinase"/>
    <property type="match status" value="1"/>
</dbReference>
<evidence type="ECO:0000256" key="1">
    <source>
        <dbReference type="ARBA" id="ARBA00000642"/>
    </source>
</evidence>
<evidence type="ECO:0000256" key="7">
    <source>
        <dbReference type="ARBA" id="ARBA00022840"/>
    </source>
</evidence>
<accession>X0T335</accession>
<dbReference type="GO" id="GO:0043531">
    <property type="term" value="F:ADP binding"/>
    <property type="evidence" value="ECO:0007669"/>
    <property type="project" value="TreeGrafter"/>
</dbReference>
<reference evidence="8" key="1">
    <citation type="journal article" date="2014" name="Front. Microbiol.">
        <title>High frequency of phylogenetically diverse reductive dehalogenase-homologous genes in deep subseafloor sedimentary metagenomes.</title>
        <authorList>
            <person name="Kawai M."/>
            <person name="Futagami T."/>
            <person name="Toyoda A."/>
            <person name="Takaki Y."/>
            <person name="Nishi S."/>
            <person name="Hori S."/>
            <person name="Arai W."/>
            <person name="Tsubouchi T."/>
            <person name="Morono Y."/>
            <person name="Uchiyama I."/>
            <person name="Ito T."/>
            <person name="Fujiyama A."/>
            <person name="Inagaki F."/>
            <person name="Takami H."/>
        </authorList>
    </citation>
    <scope>NUCLEOTIDE SEQUENCE</scope>
    <source>
        <strain evidence="8">Expedition CK06-06</strain>
    </source>
</reference>
<dbReference type="InterPro" id="IPR001576">
    <property type="entry name" value="Phosphoglycerate_kinase"/>
</dbReference>
<dbReference type="InterPro" id="IPR015911">
    <property type="entry name" value="Phosphoglycerate_kinase_CS"/>
</dbReference>
<dbReference type="EC" id="2.7.2.3" evidence="3"/>
<comment type="similarity">
    <text evidence="2">Belongs to the phosphoglycerate kinase family.</text>
</comment>
<dbReference type="PIRSF" id="PIRSF000724">
    <property type="entry name" value="Pgk"/>
    <property type="match status" value="1"/>
</dbReference>
<dbReference type="PRINTS" id="PR00477">
    <property type="entry name" value="PHGLYCKINASE"/>
</dbReference>
<dbReference type="GO" id="GO:0006094">
    <property type="term" value="P:gluconeogenesis"/>
    <property type="evidence" value="ECO:0007669"/>
    <property type="project" value="TreeGrafter"/>
</dbReference>
<dbReference type="Gene3D" id="3.40.50.1260">
    <property type="entry name" value="Phosphoglycerate kinase, N-terminal domain"/>
    <property type="match status" value="2"/>
</dbReference>
<comment type="caution">
    <text evidence="8">The sequence shown here is derived from an EMBL/GenBank/DDBJ whole genome shotgun (WGS) entry which is preliminary data.</text>
</comment>
<dbReference type="Pfam" id="PF00162">
    <property type="entry name" value="PGK"/>
    <property type="match status" value="1"/>
</dbReference>
<evidence type="ECO:0000256" key="6">
    <source>
        <dbReference type="ARBA" id="ARBA00022777"/>
    </source>
</evidence>
<keyword evidence="6" id="KW-0418">Kinase</keyword>
<comment type="catalytic activity">
    <reaction evidence="1">
        <text>(2R)-3-phosphoglycerate + ATP = (2R)-3-phospho-glyceroyl phosphate + ADP</text>
        <dbReference type="Rhea" id="RHEA:14801"/>
        <dbReference type="ChEBI" id="CHEBI:30616"/>
        <dbReference type="ChEBI" id="CHEBI:57604"/>
        <dbReference type="ChEBI" id="CHEBI:58272"/>
        <dbReference type="ChEBI" id="CHEBI:456216"/>
        <dbReference type="EC" id="2.7.2.3"/>
    </reaction>
</comment>
<keyword evidence="7" id="KW-0067">ATP-binding</keyword>
<dbReference type="PANTHER" id="PTHR11406">
    <property type="entry name" value="PHOSPHOGLYCERATE KINASE"/>
    <property type="match status" value="1"/>
</dbReference>
<evidence type="ECO:0000256" key="5">
    <source>
        <dbReference type="ARBA" id="ARBA00022741"/>
    </source>
</evidence>
<dbReference type="InterPro" id="IPR036043">
    <property type="entry name" value="Phosphoglycerate_kinase_sf"/>
</dbReference>
<gene>
    <name evidence="8" type="ORF">S01H1_16526</name>
</gene>
<evidence type="ECO:0000256" key="3">
    <source>
        <dbReference type="ARBA" id="ARBA00013061"/>
    </source>
</evidence>
<dbReference type="PANTHER" id="PTHR11406:SF23">
    <property type="entry name" value="PHOSPHOGLYCERATE KINASE 1, CHLOROPLASTIC-RELATED"/>
    <property type="match status" value="1"/>
</dbReference>
<organism evidence="8">
    <name type="scientific">marine sediment metagenome</name>
    <dbReference type="NCBI Taxonomy" id="412755"/>
    <lineage>
        <taxon>unclassified sequences</taxon>
        <taxon>metagenomes</taxon>
        <taxon>ecological metagenomes</taxon>
    </lineage>
</organism>
<dbReference type="GO" id="GO:0004618">
    <property type="term" value="F:phosphoglycerate kinase activity"/>
    <property type="evidence" value="ECO:0007669"/>
    <property type="project" value="UniProtKB-EC"/>
</dbReference>
<dbReference type="SUPFAM" id="SSF53748">
    <property type="entry name" value="Phosphoglycerate kinase"/>
    <property type="match status" value="1"/>
</dbReference>
<evidence type="ECO:0000256" key="2">
    <source>
        <dbReference type="ARBA" id="ARBA00008982"/>
    </source>
</evidence>
<proteinExistence type="inferred from homology"/>
<keyword evidence="5" id="KW-0547">Nucleotide-binding</keyword>
<evidence type="ECO:0000256" key="4">
    <source>
        <dbReference type="ARBA" id="ARBA00022679"/>
    </source>
</evidence>
<protein>
    <recommendedName>
        <fullName evidence="3">phosphoglycerate kinase</fullName>
        <ecNumber evidence="3">2.7.2.3</ecNumber>
    </recommendedName>
</protein>
<dbReference type="GO" id="GO:0006096">
    <property type="term" value="P:glycolytic process"/>
    <property type="evidence" value="ECO:0007669"/>
    <property type="project" value="InterPro"/>
</dbReference>
<dbReference type="GO" id="GO:0005829">
    <property type="term" value="C:cytosol"/>
    <property type="evidence" value="ECO:0007669"/>
    <property type="project" value="TreeGrafter"/>
</dbReference>